<evidence type="ECO:0000256" key="4">
    <source>
        <dbReference type="ARBA" id="ARBA00023157"/>
    </source>
</evidence>
<keyword evidence="3 5" id="KW-0732">Signal</keyword>
<evidence type="ECO:0000313" key="7">
    <source>
        <dbReference type="Proteomes" id="UP001180020"/>
    </source>
</evidence>
<evidence type="ECO:0000256" key="1">
    <source>
        <dbReference type="ARBA" id="ARBA00009178"/>
    </source>
</evidence>
<dbReference type="AlphaFoldDB" id="A0AAV9EDI8"/>
<dbReference type="PANTHER" id="PTHR39112:SF1">
    <property type="entry name" value="PROTEIN RALF-LIKE 27"/>
    <property type="match status" value="1"/>
</dbReference>
<protein>
    <submittedName>
        <fullName evidence="6">Uncharacterized protein</fullName>
    </submittedName>
</protein>
<feature type="signal peptide" evidence="5">
    <location>
        <begin position="1"/>
        <end position="21"/>
    </location>
</feature>
<keyword evidence="2" id="KW-0372">Hormone</keyword>
<dbReference type="InterPro" id="IPR039252">
    <property type="entry name" value="RALFL27"/>
</dbReference>
<dbReference type="InterPro" id="IPR008801">
    <property type="entry name" value="RALF"/>
</dbReference>
<keyword evidence="4" id="KW-1015">Disulfide bond</keyword>
<evidence type="ECO:0000256" key="2">
    <source>
        <dbReference type="ARBA" id="ARBA00022702"/>
    </source>
</evidence>
<dbReference type="GO" id="GO:0005179">
    <property type="term" value="F:hormone activity"/>
    <property type="evidence" value="ECO:0007669"/>
    <property type="project" value="UniProtKB-KW"/>
</dbReference>
<keyword evidence="7" id="KW-1185">Reference proteome</keyword>
<accession>A0AAV9EDI8</accession>
<reference evidence="6" key="2">
    <citation type="submission" date="2023-06" db="EMBL/GenBank/DDBJ databases">
        <authorList>
            <person name="Ma L."/>
            <person name="Liu K.-W."/>
            <person name="Li Z."/>
            <person name="Hsiao Y.-Y."/>
            <person name="Qi Y."/>
            <person name="Fu T."/>
            <person name="Tang G."/>
            <person name="Zhang D."/>
            <person name="Sun W.-H."/>
            <person name="Liu D.-K."/>
            <person name="Li Y."/>
            <person name="Chen G.-Z."/>
            <person name="Liu X.-D."/>
            <person name="Liao X.-Y."/>
            <person name="Jiang Y.-T."/>
            <person name="Yu X."/>
            <person name="Hao Y."/>
            <person name="Huang J."/>
            <person name="Zhao X.-W."/>
            <person name="Ke S."/>
            <person name="Chen Y.-Y."/>
            <person name="Wu W.-L."/>
            <person name="Hsu J.-L."/>
            <person name="Lin Y.-F."/>
            <person name="Huang M.-D."/>
            <person name="Li C.-Y."/>
            <person name="Huang L."/>
            <person name="Wang Z.-W."/>
            <person name="Zhao X."/>
            <person name="Zhong W.-Y."/>
            <person name="Peng D.-H."/>
            <person name="Ahmad S."/>
            <person name="Lan S."/>
            <person name="Zhang J.-S."/>
            <person name="Tsai W.-C."/>
            <person name="Van De Peer Y."/>
            <person name="Liu Z.-J."/>
        </authorList>
    </citation>
    <scope>NUCLEOTIDE SEQUENCE</scope>
    <source>
        <strain evidence="6">CP</strain>
        <tissue evidence="6">Leaves</tissue>
    </source>
</reference>
<dbReference type="EMBL" id="JAUJYO010000008">
    <property type="protein sequence ID" value="KAK1311013.1"/>
    <property type="molecule type" value="Genomic_DNA"/>
</dbReference>
<comment type="caution">
    <text evidence="6">The sequence shown here is derived from an EMBL/GenBank/DDBJ whole genome shotgun (WGS) entry which is preliminary data.</text>
</comment>
<proteinExistence type="inferred from homology"/>
<evidence type="ECO:0000313" key="6">
    <source>
        <dbReference type="EMBL" id="KAK1311013.1"/>
    </source>
</evidence>
<feature type="chain" id="PRO_5043978831" evidence="5">
    <location>
        <begin position="22"/>
        <end position="99"/>
    </location>
</feature>
<reference evidence="6" key="1">
    <citation type="journal article" date="2023" name="Nat. Commun.">
        <title>Diploid and tetraploid genomes of Acorus and the evolution of monocots.</title>
        <authorList>
            <person name="Ma L."/>
            <person name="Liu K.W."/>
            <person name="Li Z."/>
            <person name="Hsiao Y.Y."/>
            <person name="Qi Y."/>
            <person name="Fu T."/>
            <person name="Tang G.D."/>
            <person name="Zhang D."/>
            <person name="Sun W.H."/>
            <person name="Liu D.K."/>
            <person name="Li Y."/>
            <person name="Chen G.Z."/>
            <person name="Liu X.D."/>
            <person name="Liao X.Y."/>
            <person name="Jiang Y.T."/>
            <person name="Yu X."/>
            <person name="Hao Y."/>
            <person name="Huang J."/>
            <person name="Zhao X.W."/>
            <person name="Ke S."/>
            <person name="Chen Y.Y."/>
            <person name="Wu W.L."/>
            <person name="Hsu J.L."/>
            <person name="Lin Y.F."/>
            <person name="Huang M.D."/>
            <person name="Li C.Y."/>
            <person name="Huang L."/>
            <person name="Wang Z.W."/>
            <person name="Zhao X."/>
            <person name="Zhong W.Y."/>
            <person name="Peng D.H."/>
            <person name="Ahmad S."/>
            <person name="Lan S."/>
            <person name="Zhang J.S."/>
            <person name="Tsai W.C."/>
            <person name="Van de Peer Y."/>
            <person name="Liu Z.J."/>
        </authorList>
    </citation>
    <scope>NUCLEOTIDE SEQUENCE</scope>
    <source>
        <strain evidence="6">CP</strain>
    </source>
</reference>
<name>A0AAV9EDI8_ACOCL</name>
<sequence length="99" mass="11190">MKTSPMFLALLLLFLITTSLAEAIHAKRACNGTVAECDNEDEEWLMVRQLLQQSPSLSYRTQQKQAVCATSSGGSYSNNCFTPRNQQTRSCNQYFRCRS</sequence>
<dbReference type="Proteomes" id="UP001180020">
    <property type="component" value="Unassembled WGS sequence"/>
</dbReference>
<evidence type="ECO:0000256" key="5">
    <source>
        <dbReference type="SAM" id="SignalP"/>
    </source>
</evidence>
<organism evidence="6 7">
    <name type="scientific">Acorus calamus</name>
    <name type="common">Sweet flag</name>
    <dbReference type="NCBI Taxonomy" id="4465"/>
    <lineage>
        <taxon>Eukaryota</taxon>
        <taxon>Viridiplantae</taxon>
        <taxon>Streptophyta</taxon>
        <taxon>Embryophyta</taxon>
        <taxon>Tracheophyta</taxon>
        <taxon>Spermatophyta</taxon>
        <taxon>Magnoliopsida</taxon>
        <taxon>Liliopsida</taxon>
        <taxon>Acoraceae</taxon>
        <taxon>Acorus</taxon>
    </lineage>
</organism>
<gene>
    <name evidence="6" type="ORF">QJS10_CPA08g00031</name>
</gene>
<dbReference type="PANTHER" id="PTHR39112">
    <property type="entry name" value="PROTEIN RALF-LIKE 27-RELATED"/>
    <property type="match status" value="1"/>
</dbReference>
<dbReference type="Pfam" id="PF05498">
    <property type="entry name" value="RALF"/>
    <property type="match status" value="1"/>
</dbReference>
<comment type="similarity">
    <text evidence="1">Belongs to the plant rapid alkalinization factor (RALF) family.</text>
</comment>
<evidence type="ECO:0000256" key="3">
    <source>
        <dbReference type="ARBA" id="ARBA00022729"/>
    </source>
</evidence>